<feature type="region of interest" description="Disordered" evidence="1">
    <location>
        <begin position="569"/>
        <end position="617"/>
    </location>
</feature>
<evidence type="ECO:0000313" key="4">
    <source>
        <dbReference type="Proteomes" id="UP000752171"/>
    </source>
</evidence>
<evidence type="ECO:0000256" key="1">
    <source>
        <dbReference type="SAM" id="MobiDB-lite"/>
    </source>
</evidence>
<dbReference type="Pfam" id="PF00004">
    <property type="entry name" value="AAA"/>
    <property type="match status" value="1"/>
</dbReference>
<gene>
    <name evidence="3" type="primary">ATAD5</name>
    <name evidence="3" type="ORF">AMEX_G7413</name>
</gene>
<dbReference type="PANTHER" id="PTHR23389">
    <property type="entry name" value="CHROMOSOME TRANSMISSION FIDELITY FACTOR 18"/>
    <property type="match status" value="1"/>
</dbReference>
<dbReference type="Gene3D" id="3.40.50.300">
    <property type="entry name" value="P-loop containing nucleotide triphosphate hydrolases"/>
    <property type="match status" value="1"/>
</dbReference>
<dbReference type="EMBL" id="JAICCE010000005">
    <property type="protein sequence ID" value="KAG9277407.1"/>
    <property type="molecule type" value="Genomic_DNA"/>
</dbReference>
<protein>
    <submittedName>
        <fullName evidence="3">ATPase family AAA domain-containing protein 5 isoform X2</fullName>
    </submittedName>
</protein>
<dbReference type="CDD" id="cd00009">
    <property type="entry name" value="AAA"/>
    <property type="match status" value="1"/>
</dbReference>
<proteinExistence type="predicted"/>
<feature type="region of interest" description="Disordered" evidence="1">
    <location>
        <begin position="494"/>
        <end position="552"/>
    </location>
</feature>
<feature type="domain" description="ATPase AAA-type core" evidence="2">
    <location>
        <begin position="444"/>
        <end position="480"/>
    </location>
</feature>
<feature type="region of interest" description="Disordered" evidence="1">
    <location>
        <begin position="303"/>
        <end position="343"/>
    </location>
</feature>
<dbReference type="GO" id="GO:0061860">
    <property type="term" value="F:DNA clamp unloader activity"/>
    <property type="evidence" value="ECO:0007669"/>
    <property type="project" value="TreeGrafter"/>
</dbReference>
<dbReference type="GO" id="GO:0005634">
    <property type="term" value="C:nucleus"/>
    <property type="evidence" value="ECO:0007669"/>
    <property type="project" value="TreeGrafter"/>
</dbReference>
<evidence type="ECO:0000259" key="2">
    <source>
        <dbReference type="Pfam" id="PF00004"/>
    </source>
</evidence>
<sequence length="1083" mass="121578">MALFKEKIPSHRSAAITAADAPEEIQENKNSQVQARVNRLKRPKKTADTKPELCIQVTASDQKCCQSAQTSTTTVNESKLGQTLREDGGCCTLPSERLLKQSNLNTMTVKASSLQLNNSAFCLSSAYTQPDVIDLCEDEENNLHMLLTDGHLKKHYEHTDSPQITKMRIIMPRTSEDDLRTFPQTVHCNAFKSLTTLKSHREMRLGWREDFTDKTCEELLEQIQAQNPRFAVHQFFSLLQKRGSQFKKSFPGLGTISHTPSAPVFRKRKQDVEVLHGDQALKRQRCSEELNLDKVCVNASDSVNTHNPHRCHSKAPSKSRLSVSRRRKQQNPAPSAVLHPEQSVCSTGEKAPLECVTRMREEDVLWTEKYQPQHSGGIIGNSASVGKLHSWLKEWRMRADVEERRRRREERCRMQEENSESWDCGDFVGESLMIEDQVELCNTVLIVGPVGVGKTAAVYACAEELGYKVFEVNSSSLRSGQLVLSQLREATQSHQLGALRPDSPKPHSSLSTDAVELPASRAAPAATFKETSRKAVASSKKSSRSVPRNKSSAPAVTIKHFFKRTDRPVNKISDLQQDHQDSYSVKPDVIPECDSKAGASSDEHALNTEDPQLNRRPQTPPISLILFEEVDIIFSEDVGFLTAIKTLMTTTKRPIILTTNDPLFSKTFNGHFEKIYFKTPSVEITRSYLQCLCVVENVWPDPEDLSFLLEECKGDVRRSVLELELWACSGGGQTHQHNLNKTLTCGSWAELDSSESVDVLVENWRMGRSLFYSNLELLFSSHSRSSENMDKKNIFNADKSIKFVKTLLNDDTSSSSVPKKSKTLSRLKGRKLSAGDELKMTHKSSSKCFHVLFDRFNQSSCPATRIDQLESISAEKSLSKVKSCYLESVAQFFDTMSFLCTCIYKQKLQVPGQCQPGPLGWMGAHLTDSLVDELREDGVNTHLEKSYEFLSVLEGLGFHQCRAELSEAQRTLEKLTAGIGGERLLQLTEELISESSDAHVSQNKPSVALKRRREVLNKLLSSKAFCCHGNKKAVAVDYLPALRSICRSESVKQQNGPRFIHYLSDIRLPLPKSVFQLLASDLH</sequence>
<evidence type="ECO:0000313" key="3">
    <source>
        <dbReference type="EMBL" id="KAG9277407.1"/>
    </source>
</evidence>
<name>A0A8T2M314_ASTMX</name>
<dbReference type="SUPFAM" id="SSF52540">
    <property type="entry name" value="P-loop containing nucleoside triphosphate hydrolases"/>
    <property type="match status" value="1"/>
</dbReference>
<feature type="compositionally biased region" description="Basic residues" evidence="1">
    <location>
        <begin position="307"/>
        <end position="329"/>
    </location>
</feature>
<comment type="caution">
    <text evidence="3">The sequence shown here is derived from an EMBL/GenBank/DDBJ whole genome shotgun (WGS) entry which is preliminary data.</text>
</comment>
<dbReference type="InterPro" id="IPR027417">
    <property type="entry name" value="P-loop_NTPase"/>
</dbReference>
<dbReference type="AlphaFoldDB" id="A0A8T2M314"/>
<dbReference type="GO" id="GO:0016887">
    <property type="term" value="F:ATP hydrolysis activity"/>
    <property type="evidence" value="ECO:0007669"/>
    <property type="project" value="InterPro"/>
</dbReference>
<dbReference type="GO" id="GO:0003677">
    <property type="term" value="F:DNA binding"/>
    <property type="evidence" value="ECO:0007669"/>
    <property type="project" value="TreeGrafter"/>
</dbReference>
<reference evidence="3 4" key="1">
    <citation type="submission" date="2021-07" db="EMBL/GenBank/DDBJ databases">
        <authorList>
            <person name="Imarazene B."/>
            <person name="Zahm M."/>
            <person name="Klopp C."/>
            <person name="Cabau C."/>
            <person name="Beille S."/>
            <person name="Jouanno E."/>
            <person name="Castinel A."/>
            <person name="Lluch J."/>
            <person name="Gil L."/>
            <person name="Kuchtly C."/>
            <person name="Lopez Roques C."/>
            <person name="Donnadieu C."/>
            <person name="Parrinello H."/>
            <person name="Journot L."/>
            <person name="Du K."/>
            <person name="Schartl M."/>
            <person name="Retaux S."/>
            <person name="Guiguen Y."/>
        </authorList>
    </citation>
    <scope>NUCLEOTIDE SEQUENCE [LARGE SCALE GENOMIC DNA]</scope>
    <source>
        <strain evidence="3">Pach_M1</strain>
        <tissue evidence="3">Testis</tissue>
    </source>
</reference>
<dbReference type="InterPro" id="IPR003959">
    <property type="entry name" value="ATPase_AAA_core"/>
</dbReference>
<dbReference type="Proteomes" id="UP000752171">
    <property type="component" value="Unassembled WGS sequence"/>
</dbReference>
<accession>A0A8T2M314</accession>
<feature type="compositionally biased region" description="Low complexity" evidence="1">
    <location>
        <begin position="534"/>
        <end position="552"/>
    </location>
</feature>
<dbReference type="PANTHER" id="PTHR23389:SF21">
    <property type="entry name" value="ATPASE FAMILY AAA DOMAIN-CONTAINING PROTEIN 5"/>
    <property type="match status" value="1"/>
</dbReference>
<dbReference type="GO" id="GO:0005524">
    <property type="term" value="F:ATP binding"/>
    <property type="evidence" value="ECO:0007669"/>
    <property type="project" value="InterPro"/>
</dbReference>
<organism evidence="3 4">
    <name type="scientific">Astyanax mexicanus</name>
    <name type="common">Blind cave fish</name>
    <name type="synonym">Astyanax fasciatus mexicanus</name>
    <dbReference type="NCBI Taxonomy" id="7994"/>
    <lineage>
        <taxon>Eukaryota</taxon>
        <taxon>Metazoa</taxon>
        <taxon>Chordata</taxon>
        <taxon>Craniata</taxon>
        <taxon>Vertebrata</taxon>
        <taxon>Euteleostomi</taxon>
        <taxon>Actinopterygii</taxon>
        <taxon>Neopterygii</taxon>
        <taxon>Teleostei</taxon>
        <taxon>Ostariophysi</taxon>
        <taxon>Characiformes</taxon>
        <taxon>Characoidei</taxon>
        <taxon>Acestrorhamphidae</taxon>
        <taxon>Acestrorhamphinae</taxon>
        <taxon>Astyanax</taxon>
    </lineage>
</organism>